<sequence length="148" mass="15373">MGATPLVQTVLVPFPDLPPCAQRCGTLYDANGSCVPPTVPAVDDGGATYRACFCAYPALQPWLGGGGDVPDGLPLPCAVACRDDPAGRAVLRDWYARFCAETVSAVPVVTKTRSEDCLGAGTPGPAANIGLQFRRGLAVYTIDYVQLG</sequence>
<keyword evidence="2" id="KW-1185">Reference proteome</keyword>
<gene>
    <name evidence="1" type="ORF">PG991_009635</name>
</gene>
<dbReference type="Proteomes" id="UP001396898">
    <property type="component" value="Unassembled WGS sequence"/>
</dbReference>
<reference evidence="1 2" key="1">
    <citation type="submission" date="2023-01" db="EMBL/GenBank/DDBJ databases">
        <title>Analysis of 21 Apiospora genomes using comparative genomics revels a genus with tremendous synthesis potential of carbohydrate active enzymes and secondary metabolites.</title>
        <authorList>
            <person name="Sorensen T."/>
        </authorList>
    </citation>
    <scope>NUCLEOTIDE SEQUENCE [LARGE SCALE GENOMIC DNA]</scope>
    <source>
        <strain evidence="1 2">CBS 20057</strain>
    </source>
</reference>
<organism evidence="1 2">
    <name type="scientific">Apiospora marii</name>
    <dbReference type="NCBI Taxonomy" id="335849"/>
    <lineage>
        <taxon>Eukaryota</taxon>
        <taxon>Fungi</taxon>
        <taxon>Dikarya</taxon>
        <taxon>Ascomycota</taxon>
        <taxon>Pezizomycotina</taxon>
        <taxon>Sordariomycetes</taxon>
        <taxon>Xylariomycetidae</taxon>
        <taxon>Amphisphaeriales</taxon>
        <taxon>Apiosporaceae</taxon>
        <taxon>Apiospora</taxon>
    </lineage>
</organism>
<proteinExistence type="predicted"/>
<name>A0ABR1RHD2_9PEZI</name>
<accession>A0ABR1RHD2</accession>
<dbReference type="EMBL" id="JAQQWI010000015">
    <property type="protein sequence ID" value="KAK8012260.1"/>
    <property type="molecule type" value="Genomic_DNA"/>
</dbReference>
<comment type="caution">
    <text evidence="1">The sequence shown here is derived from an EMBL/GenBank/DDBJ whole genome shotgun (WGS) entry which is preliminary data.</text>
</comment>
<protein>
    <submittedName>
        <fullName evidence="1">Uncharacterized protein</fullName>
    </submittedName>
</protein>
<evidence type="ECO:0000313" key="2">
    <source>
        <dbReference type="Proteomes" id="UP001396898"/>
    </source>
</evidence>
<evidence type="ECO:0000313" key="1">
    <source>
        <dbReference type="EMBL" id="KAK8012260.1"/>
    </source>
</evidence>